<protein>
    <submittedName>
        <fullName evidence="1">Uncharacterized protein</fullName>
    </submittedName>
</protein>
<reference evidence="1 2" key="1">
    <citation type="submission" date="2018-06" db="EMBL/GenBank/DDBJ databases">
        <authorList>
            <consortium name="Pathogen Informatics"/>
            <person name="Doyle S."/>
        </authorList>
    </citation>
    <scope>NUCLEOTIDE SEQUENCE [LARGE SCALE GENOMIC DNA]</scope>
    <source>
        <strain evidence="1 2">NCTC10684</strain>
    </source>
</reference>
<gene>
    <name evidence="1" type="ORF">NCTC10684_03245</name>
</gene>
<dbReference type="EMBL" id="UFSM01000001">
    <property type="protein sequence ID" value="SUU90002.1"/>
    <property type="molecule type" value="Genomic_DNA"/>
</dbReference>
<dbReference type="RefSeq" id="WP_131922276.1">
    <property type="nucleotide sequence ID" value="NZ_BAAAVY010000002.1"/>
</dbReference>
<sequence>MEIQHSNQRFSLTHGPRELVGERHVGPEGELIEELEEGAGVGLDEVGACQGEIRNSPKANLVDKGGVPPALGKDTKHDPCMGFAVSIDDTPDRGNRSGLAGLGVAVPMDDLDVKLVAEGFNSRIAGTNFGPHMR</sequence>
<accession>A0A380WNW0</accession>
<evidence type="ECO:0000313" key="1">
    <source>
        <dbReference type="EMBL" id="SUU90002.1"/>
    </source>
</evidence>
<evidence type="ECO:0000313" key="2">
    <source>
        <dbReference type="Proteomes" id="UP000254701"/>
    </source>
</evidence>
<proteinExistence type="predicted"/>
<organism evidence="1 2">
    <name type="scientific">Aminobacter aminovorans</name>
    <name type="common">Chelatobacter heintzii</name>
    <dbReference type="NCBI Taxonomy" id="83263"/>
    <lineage>
        <taxon>Bacteria</taxon>
        <taxon>Pseudomonadati</taxon>
        <taxon>Pseudomonadota</taxon>
        <taxon>Alphaproteobacteria</taxon>
        <taxon>Hyphomicrobiales</taxon>
        <taxon>Phyllobacteriaceae</taxon>
        <taxon>Aminobacter</taxon>
    </lineage>
</organism>
<dbReference type="Proteomes" id="UP000254701">
    <property type="component" value="Unassembled WGS sequence"/>
</dbReference>
<dbReference type="AlphaFoldDB" id="A0A380WNW0"/>
<name>A0A380WNW0_AMIAI</name>